<accession>A0A0C2STV0</accession>
<protein>
    <submittedName>
        <fullName evidence="1">Uncharacterized protein</fullName>
    </submittedName>
</protein>
<keyword evidence="2" id="KW-1185">Reference proteome</keyword>
<dbReference type="InParanoid" id="A0A0C2STV0"/>
<dbReference type="HOGENOM" id="CLU_1245055_0_0_1"/>
<evidence type="ECO:0000313" key="1">
    <source>
        <dbReference type="EMBL" id="KIL66810.1"/>
    </source>
</evidence>
<dbReference type="Proteomes" id="UP000054549">
    <property type="component" value="Unassembled WGS sequence"/>
</dbReference>
<dbReference type="EMBL" id="KN818234">
    <property type="protein sequence ID" value="KIL66810.1"/>
    <property type="molecule type" value="Genomic_DNA"/>
</dbReference>
<sequence>MNRWEVSHAFIAKEEGGPQHEALFVTLTKNKSNLDTNNDVELRIERTKLVLGYKTLFPVSSHTVLPASSYTASGSAEAHDGNKFALDMVSYSNTTSMGPSEHVVEAYSFPLGKWINLPQLLVIANLTMVEVMHSHINSHGPHGASTDGESIVDEEITSTSGQKVEKGKWHGIPLTVLPLVPPVDPNMIQGMLTIFHKRWNAFTQERLISRRIQNTKIWNTNI</sequence>
<name>A0A0C2STV0_AMAMK</name>
<organism evidence="1 2">
    <name type="scientific">Amanita muscaria (strain Koide BX008)</name>
    <dbReference type="NCBI Taxonomy" id="946122"/>
    <lineage>
        <taxon>Eukaryota</taxon>
        <taxon>Fungi</taxon>
        <taxon>Dikarya</taxon>
        <taxon>Basidiomycota</taxon>
        <taxon>Agaricomycotina</taxon>
        <taxon>Agaricomycetes</taxon>
        <taxon>Agaricomycetidae</taxon>
        <taxon>Agaricales</taxon>
        <taxon>Pluteineae</taxon>
        <taxon>Amanitaceae</taxon>
        <taxon>Amanita</taxon>
    </lineage>
</organism>
<reference evidence="1 2" key="1">
    <citation type="submission" date="2014-04" db="EMBL/GenBank/DDBJ databases">
        <title>Evolutionary Origins and Diversification of the Mycorrhizal Mutualists.</title>
        <authorList>
            <consortium name="DOE Joint Genome Institute"/>
            <consortium name="Mycorrhizal Genomics Consortium"/>
            <person name="Kohler A."/>
            <person name="Kuo A."/>
            <person name="Nagy L.G."/>
            <person name="Floudas D."/>
            <person name="Copeland A."/>
            <person name="Barry K.W."/>
            <person name="Cichocki N."/>
            <person name="Veneault-Fourrey C."/>
            <person name="LaButti K."/>
            <person name="Lindquist E.A."/>
            <person name="Lipzen A."/>
            <person name="Lundell T."/>
            <person name="Morin E."/>
            <person name="Murat C."/>
            <person name="Riley R."/>
            <person name="Ohm R."/>
            <person name="Sun H."/>
            <person name="Tunlid A."/>
            <person name="Henrissat B."/>
            <person name="Grigoriev I.V."/>
            <person name="Hibbett D.S."/>
            <person name="Martin F."/>
        </authorList>
    </citation>
    <scope>NUCLEOTIDE SEQUENCE [LARGE SCALE GENOMIC DNA]</scope>
    <source>
        <strain evidence="1 2">Koide BX008</strain>
    </source>
</reference>
<gene>
    <name evidence="1" type="ORF">M378DRAFT_9860</name>
</gene>
<evidence type="ECO:0000313" key="2">
    <source>
        <dbReference type="Proteomes" id="UP000054549"/>
    </source>
</evidence>
<proteinExistence type="predicted"/>
<dbReference type="AlphaFoldDB" id="A0A0C2STV0"/>